<dbReference type="Gene3D" id="1.10.10.1320">
    <property type="entry name" value="Anti-sigma factor, zinc-finger domain"/>
    <property type="match status" value="1"/>
</dbReference>
<dbReference type="EMBL" id="UOGE01000009">
    <property type="protein sequence ID" value="VAX16387.1"/>
    <property type="molecule type" value="Genomic_DNA"/>
</dbReference>
<dbReference type="InterPro" id="IPR041916">
    <property type="entry name" value="Anti_sigma_zinc_sf"/>
</dbReference>
<protein>
    <recommendedName>
        <fullName evidence="2">Zinc-finger domain-containing protein</fullName>
    </recommendedName>
</protein>
<dbReference type="AlphaFoldDB" id="A0A3B1CHX9"/>
<dbReference type="InterPro" id="IPR013783">
    <property type="entry name" value="Ig-like_fold"/>
</dbReference>
<sequence>MKQGFDGKRTIGTSDNMEHLIWADLLAYGDPSLKDNERELVATHMKSCPTCRDRYISIQSLRGALKKTPPPFIPFDLTIDCIPEELLGDFLGSRLPSSEQNIYSNHTIACDICFERAAYLSWAGAKMAEGSLAMNPTPERYKAAILNRAPAESEAPRPSFSVWNIASRWIKSPVPAYAFAASLAFFVFFGAFGGQEGVVPLTDDQVFTLYEKPSHSGPSFGFSDAGRKVGEVEAGLTVNREDDGRFRFGWKPVEGASDYNFYLTRLDTAGADNFFDTKTALTEVYTGANTLSPGSVYTWRVTGSTQTGDIFVARGQFALPK</sequence>
<evidence type="ECO:0008006" key="2">
    <source>
        <dbReference type="Google" id="ProtNLM"/>
    </source>
</evidence>
<organism evidence="1">
    <name type="scientific">hydrothermal vent metagenome</name>
    <dbReference type="NCBI Taxonomy" id="652676"/>
    <lineage>
        <taxon>unclassified sequences</taxon>
        <taxon>metagenomes</taxon>
        <taxon>ecological metagenomes</taxon>
    </lineage>
</organism>
<name>A0A3B1CHX9_9ZZZZ</name>
<evidence type="ECO:0000313" key="1">
    <source>
        <dbReference type="EMBL" id="VAX16387.1"/>
    </source>
</evidence>
<gene>
    <name evidence="1" type="ORF">MNBD_NITROSPINAE02-33</name>
</gene>
<dbReference type="Gene3D" id="2.60.40.10">
    <property type="entry name" value="Immunoglobulins"/>
    <property type="match status" value="1"/>
</dbReference>
<proteinExistence type="predicted"/>
<reference evidence="1" key="1">
    <citation type="submission" date="2018-06" db="EMBL/GenBank/DDBJ databases">
        <authorList>
            <person name="Zhirakovskaya E."/>
        </authorList>
    </citation>
    <scope>NUCLEOTIDE SEQUENCE</scope>
</reference>
<accession>A0A3B1CHX9</accession>